<dbReference type="SMART" id="SM00507">
    <property type="entry name" value="HNHc"/>
    <property type="match status" value="1"/>
</dbReference>
<dbReference type="InterPro" id="IPR003615">
    <property type="entry name" value="HNH_nuc"/>
</dbReference>
<accession>A0A1X7ITN0</accession>
<dbReference type="Gene3D" id="1.10.30.50">
    <property type="match status" value="1"/>
</dbReference>
<proteinExistence type="predicted"/>
<name>A0A1X7ITN0_9CORY</name>
<dbReference type="EMBL" id="FXAR01000002">
    <property type="protein sequence ID" value="SMG18543.1"/>
    <property type="molecule type" value="Genomic_DNA"/>
</dbReference>
<dbReference type="InterPro" id="IPR002711">
    <property type="entry name" value="HNH"/>
</dbReference>
<evidence type="ECO:0000313" key="3">
    <source>
        <dbReference type="Proteomes" id="UP000193309"/>
    </source>
</evidence>
<dbReference type="Proteomes" id="UP000193309">
    <property type="component" value="Unassembled WGS sequence"/>
</dbReference>
<dbReference type="RefSeq" id="WP_159449780.1">
    <property type="nucleotide sequence ID" value="NZ_FXAR01000002.1"/>
</dbReference>
<keyword evidence="3" id="KW-1185">Reference proteome</keyword>
<dbReference type="Pfam" id="PF01844">
    <property type="entry name" value="HNH"/>
    <property type="match status" value="1"/>
</dbReference>
<feature type="domain" description="HNH nuclease" evidence="1">
    <location>
        <begin position="284"/>
        <end position="336"/>
    </location>
</feature>
<evidence type="ECO:0000259" key="1">
    <source>
        <dbReference type="SMART" id="SM00507"/>
    </source>
</evidence>
<keyword evidence="2" id="KW-0540">Nuclease</keyword>
<sequence>MLATIAKLTDRQLTATISSAHRALTIHKAAFLIHLADFDERGLGGSAGTVSWLMRTQDLSRRTAYEQLGVGRRLREFPELTDYFSSGDINYSKVRFLLPYLTRENEVELVRLARTHTLQELETLLAGRPRADGRSRQAKNRLSVAVDKETGGVRFWGTLDPANGAEFLASLKSAELAMGGEKKADGPDSSTTRFGAPLSTSLLGSFMSLLRLARHNPEAKTTAPGAQVSIIIRTDDTAHLPGQPAAPGTTLLRSIINGFLSVQIHGPGGRILHLGRASRFVNRAQEKALLTRWNHRCATPGCDHGRWLEFHHIVPWAAGGTTDADNLIPLCSVHHAMIANGELVIVPDAVDPTLLRFRFPGGETYTAVNNQPPMRDLALGEHADGYTHGPVPRGDEGLLDIWEHEDTFDDIDADEKP</sequence>
<evidence type="ECO:0000313" key="2">
    <source>
        <dbReference type="EMBL" id="SMG18543.1"/>
    </source>
</evidence>
<dbReference type="GO" id="GO:0008270">
    <property type="term" value="F:zinc ion binding"/>
    <property type="evidence" value="ECO:0007669"/>
    <property type="project" value="InterPro"/>
</dbReference>
<organism evidence="2 3">
    <name type="scientific">Corynebacterium pollutisoli</name>
    <dbReference type="NCBI Taxonomy" id="1610489"/>
    <lineage>
        <taxon>Bacteria</taxon>
        <taxon>Bacillati</taxon>
        <taxon>Actinomycetota</taxon>
        <taxon>Actinomycetes</taxon>
        <taxon>Mycobacteriales</taxon>
        <taxon>Corynebacteriaceae</taxon>
        <taxon>Corynebacterium</taxon>
    </lineage>
</organism>
<dbReference type="GO" id="GO:0004519">
    <property type="term" value="F:endonuclease activity"/>
    <property type="evidence" value="ECO:0007669"/>
    <property type="project" value="UniProtKB-KW"/>
</dbReference>
<dbReference type="AlphaFoldDB" id="A0A1X7ITN0"/>
<dbReference type="STRING" id="1610489.SAMN06295981_0968"/>
<protein>
    <submittedName>
        <fullName evidence="2">HNH endonuclease</fullName>
    </submittedName>
</protein>
<reference evidence="3" key="1">
    <citation type="submission" date="2017-04" db="EMBL/GenBank/DDBJ databases">
        <authorList>
            <person name="Varghese N."/>
            <person name="Submissions S."/>
        </authorList>
    </citation>
    <scope>NUCLEOTIDE SEQUENCE [LARGE SCALE GENOMIC DNA]</scope>
    <source>
        <strain evidence="3">VDS</strain>
    </source>
</reference>
<dbReference type="OrthoDB" id="4752861at2"/>
<dbReference type="CDD" id="cd00085">
    <property type="entry name" value="HNHc"/>
    <property type="match status" value="1"/>
</dbReference>
<gene>
    <name evidence="2" type="ORF">SAMN06295981_0968</name>
</gene>
<keyword evidence="2" id="KW-0255">Endonuclease</keyword>
<keyword evidence="2" id="KW-0378">Hydrolase</keyword>
<dbReference type="GO" id="GO:0003676">
    <property type="term" value="F:nucleic acid binding"/>
    <property type="evidence" value="ECO:0007669"/>
    <property type="project" value="InterPro"/>
</dbReference>